<reference evidence="1 2" key="1">
    <citation type="submission" date="2020-08" db="EMBL/GenBank/DDBJ databases">
        <title>Genomic Encyclopedia of Type Strains, Phase IV (KMG-IV): sequencing the most valuable type-strain genomes for metagenomic binning, comparative biology and taxonomic classification.</title>
        <authorList>
            <person name="Goeker M."/>
        </authorList>
    </citation>
    <scope>NUCLEOTIDE SEQUENCE [LARGE SCALE GENOMIC DNA]</scope>
    <source>
        <strain evidence="1 2">DSM 11275</strain>
    </source>
</reference>
<dbReference type="Gene3D" id="3.40.50.150">
    <property type="entry name" value="Vaccinia Virus protein VP39"/>
    <property type="match status" value="1"/>
</dbReference>
<dbReference type="AlphaFoldDB" id="A0A7W8FHE5"/>
<proteinExistence type="predicted"/>
<organism evidence="1 2">
    <name type="scientific">Desulfovibrio intestinalis</name>
    <dbReference type="NCBI Taxonomy" id="58621"/>
    <lineage>
        <taxon>Bacteria</taxon>
        <taxon>Pseudomonadati</taxon>
        <taxon>Thermodesulfobacteriota</taxon>
        <taxon>Desulfovibrionia</taxon>
        <taxon>Desulfovibrionales</taxon>
        <taxon>Desulfovibrionaceae</taxon>
        <taxon>Desulfovibrio</taxon>
    </lineage>
</organism>
<sequence length="303" mass="34217">MAMFLKSAKRVVKELIPRGFLLSNFFISAVKRNCFHGEFAGKNTITARIVRSVFWSNYYKMPIGLRSVFQEALMGGAIGVDWAKEYHANVDNFPGDCSCRIGSLALSEAWPHLALLNDKLKVEADSVTVIQLGASSGREIAWLARENPNHKFIYTDIFDDIVNYAAQSLKMANMSFCTVSADNLHVLVQYASTNKVIILSSGSAQYVYPEHLDLMFKRIFLSLGSKEAEIFVGEPAFQTCNPLQLEGSFPRGNFSYSHNYQYYAEKNGWNTVLWQEISPYAMQAELSHICHLIGIFHLNKRVE</sequence>
<accession>A0A7W8FHE5</accession>
<evidence type="ECO:0000313" key="1">
    <source>
        <dbReference type="EMBL" id="MBB5144785.1"/>
    </source>
</evidence>
<gene>
    <name evidence="1" type="ORF">HNQ38_002905</name>
</gene>
<protein>
    <recommendedName>
        <fullName evidence="3">Methyltransferase domain-containing protein</fullName>
    </recommendedName>
</protein>
<comment type="caution">
    <text evidence="1">The sequence shown here is derived from an EMBL/GenBank/DDBJ whole genome shotgun (WGS) entry which is preliminary data.</text>
</comment>
<dbReference type="SUPFAM" id="SSF53335">
    <property type="entry name" value="S-adenosyl-L-methionine-dependent methyltransferases"/>
    <property type="match status" value="1"/>
</dbReference>
<dbReference type="EMBL" id="JACHGO010000012">
    <property type="protein sequence ID" value="MBB5144785.1"/>
    <property type="molecule type" value="Genomic_DNA"/>
</dbReference>
<evidence type="ECO:0000313" key="2">
    <source>
        <dbReference type="Proteomes" id="UP000539075"/>
    </source>
</evidence>
<dbReference type="RefSeq" id="WP_183722481.1">
    <property type="nucleotide sequence ID" value="NZ_JACHGO010000012.1"/>
</dbReference>
<dbReference type="InterPro" id="IPR029063">
    <property type="entry name" value="SAM-dependent_MTases_sf"/>
</dbReference>
<keyword evidence="2" id="KW-1185">Reference proteome</keyword>
<evidence type="ECO:0008006" key="3">
    <source>
        <dbReference type="Google" id="ProtNLM"/>
    </source>
</evidence>
<name>A0A7W8FHE5_9BACT</name>
<dbReference type="Proteomes" id="UP000539075">
    <property type="component" value="Unassembled WGS sequence"/>
</dbReference>